<protein>
    <submittedName>
        <fullName evidence="2">Uncharacterized protein</fullName>
    </submittedName>
</protein>
<accession>M4QSA4</accession>
<dbReference type="Proteomes" id="UP000201252">
    <property type="component" value="Segment"/>
</dbReference>
<evidence type="ECO:0000313" key="2">
    <source>
        <dbReference type="EMBL" id="AGH31783.1"/>
    </source>
</evidence>
<dbReference type="GeneID" id="15011193"/>
<sequence length="119" mass="13744">MANQLGDAPTKIEEEQSMTSWTPSEKENSKSVYGCDILIENGTWEKVSTKDCPYDAMIITYVVDGETRYDLTRSQKEVRIFNMYWDKFRENLKGIGFGMGRTNPKLWGLEPPPPTKKRK</sequence>
<dbReference type="EMBL" id="HQ633071">
    <property type="protein sequence ID" value="AGH31783.1"/>
    <property type="molecule type" value="Genomic_DNA"/>
</dbReference>
<keyword evidence="3" id="KW-1185">Reference proteome</keyword>
<evidence type="ECO:0000256" key="1">
    <source>
        <dbReference type="SAM" id="MobiDB-lite"/>
    </source>
</evidence>
<evidence type="ECO:0000313" key="3">
    <source>
        <dbReference type="Proteomes" id="UP000201252"/>
    </source>
</evidence>
<dbReference type="RefSeq" id="YP_007674635.1">
    <property type="nucleotide sequence ID" value="NC_020851.1"/>
</dbReference>
<gene>
    <name evidence="2" type="ORF">SWZG_00279</name>
</gene>
<organism evidence="2 3">
    <name type="scientific">Synechococcus phage S-SKS1</name>
    <dbReference type="NCBI Taxonomy" id="754042"/>
    <lineage>
        <taxon>Viruses</taxon>
        <taxon>Duplodnaviria</taxon>
        <taxon>Heunggongvirae</taxon>
        <taxon>Uroviricota</taxon>
        <taxon>Caudoviricetes</taxon>
        <taxon>Llyrvirus</taxon>
        <taxon>Llyrvirus SSKS1</taxon>
    </lineage>
</organism>
<feature type="region of interest" description="Disordered" evidence="1">
    <location>
        <begin position="1"/>
        <end position="30"/>
    </location>
</feature>
<proteinExistence type="predicted"/>
<dbReference type="OrthoDB" id="24279at10239"/>
<dbReference type="KEGG" id="vg:15011193"/>
<reference evidence="2 3" key="1">
    <citation type="submission" date="2010-10" db="EMBL/GenBank/DDBJ databases">
        <title>The Genome Sequence of Synechococcus phage S-SKS1.</title>
        <authorList>
            <consortium name="The Broad Institute Genome Sequencing Platform"/>
            <person name="Henn M.R."/>
            <person name="Clokie M."/>
            <person name="Levin J."/>
            <person name="Malboeuf C."/>
            <person name="Casali M."/>
            <person name="Russ C."/>
            <person name="Lennon N."/>
            <person name="Chapman S.B."/>
            <person name="Erlich R."/>
            <person name="Young S.K."/>
            <person name="Yandava C."/>
            <person name="Zeng Q."/>
            <person name="Alvarado L."/>
            <person name="Anderson S."/>
            <person name="Berlin A."/>
            <person name="Chen Z."/>
            <person name="Freedman E."/>
            <person name="Gellesch M."/>
            <person name="Goldberg J."/>
            <person name="Green L."/>
            <person name="Griggs A."/>
            <person name="Gujja S."/>
            <person name="Heilman E.R."/>
            <person name="Heiman D."/>
            <person name="Hollinger A."/>
            <person name="Howarth C."/>
            <person name="Larson L."/>
            <person name="Mehta T."/>
            <person name="Pearson M."/>
            <person name="Roberts A."/>
            <person name="Ryan E."/>
            <person name="Saif S."/>
            <person name="Shea T."/>
            <person name="Shenoy N."/>
            <person name="Sisk P."/>
            <person name="Stolte C."/>
            <person name="Sykes S."/>
            <person name="White J."/>
            <person name="Haas B."/>
            <person name="Nusbaum C."/>
            <person name="Birren B."/>
        </authorList>
    </citation>
    <scope>NUCLEOTIDE SEQUENCE [LARGE SCALE GENOMIC DNA]</scope>
</reference>
<name>M4QSA4_9CAUD</name>